<reference evidence="1 2" key="1">
    <citation type="submission" date="2023-10" db="EMBL/GenBank/DDBJ databases">
        <authorList>
            <person name="Robby Concha-Eloko"/>
            <person name="Pilar Barberan- Martinez"/>
            <person name="Rafael Sanjuan"/>
            <person name="Pilar Domingo-Calap"/>
        </authorList>
    </citation>
    <scope>NUCLEOTIDE SEQUENCE [LARGE SCALE GENOMIC DNA]</scope>
</reference>
<name>A0AAV1MKI1_9CAUD</name>
<organism evidence="1 2">
    <name type="scientific">Klebsiella phage vB_Kpn_K61PH164C1</name>
    <dbReference type="NCBI Taxonomy" id="3071663"/>
    <lineage>
        <taxon>Viruses</taxon>
        <taxon>Duplodnaviria</taxon>
        <taxon>Heunggongvirae</taxon>
        <taxon>Uroviricota</taxon>
        <taxon>Caudoviricetes</taxon>
        <taxon>Autographivirales</taxon>
        <taxon>Autosignataviridae</taxon>
        <taxon>Molineuxvirinae</taxon>
        <taxon>Gansuvirus</taxon>
        <taxon>Gansuvirus K61PH164C1</taxon>
    </lineage>
</organism>
<protein>
    <submittedName>
        <fullName evidence="1">Uncharacterized protein</fullName>
    </submittedName>
</protein>
<sequence>MLVLRHEILANQVCRDCIQDFLGDVVKLDMTNSLDAFLFCRREDQLSQLASTTSEALACPIDVQRQTIFTLLIRPFHVGDEGHTDTLIESAEFFFRVQCIHEHSQLSLVAGLEAYSTPGFHAGAVFVQVFVTHEDGLEKDVVDRLLLFTGRAFNKDILITADVNNCAEDGIMRSHFWVLEYLTTASCYVSTKVKFASHYISYSFRLVSVVHIGIVVFCRETKFPYHRQLLRQHQSQIREPLYLLFIQVSICGAHRYCCILQRNQVPICVSTGRLHQQYCTCYAHPDTHSVSEHLFYTRQY</sequence>
<keyword evidence="2" id="KW-1185">Reference proteome</keyword>
<dbReference type="EMBL" id="OY979414">
    <property type="protein sequence ID" value="CAK6604895.1"/>
    <property type="molecule type" value="Genomic_DNA"/>
</dbReference>
<gene>
    <name evidence="1" type="ORF">K61PH164C1_LOCUS33</name>
</gene>
<evidence type="ECO:0000313" key="1">
    <source>
        <dbReference type="EMBL" id="CAK6604895.1"/>
    </source>
</evidence>
<dbReference type="Proteomes" id="UP001497584">
    <property type="component" value="Chromosome"/>
</dbReference>
<accession>A0AAV1MKI1</accession>
<evidence type="ECO:0000313" key="2">
    <source>
        <dbReference type="Proteomes" id="UP001497584"/>
    </source>
</evidence>
<proteinExistence type="predicted"/>